<comment type="caution">
    <text evidence="1">The sequence shown here is derived from an EMBL/GenBank/DDBJ whole genome shotgun (WGS) entry which is preliminary data.</text>
</comment>
<protein>
    <submittedName>
        <fullName evidence="1">Uncharacterized protein</fullName>
    </submittedName>
</protein>
<sequence length="94" mass="10404">MSIVLLLCDLEVQERNQLRIFTRPAEAPIDVVVFGSERCDWNEDWGTSVGRGVLTGGLNRHRTEGGWVVRCGVTSGVESSHLVITPPTHLCLYP</sequence>
<evidence type="ECO:0000313" key="1">
    <source>
        <dbReference type="EMBL" id="KAK4319602.1"/>
    </source>
</evidence>
<dbReference type="Proteomes" id="UP001292094">
    <property type="component" value="Unassembled WGS sequence"/>
</dbReference>
<name>A0AAE1Q6X0_9EUCA</name>
<proteinExistence type="predicted"/>
<dbReference type="AlphaFoldDB" id="A0AAE1Q6X0"/>
<reference evidence="1" key="1">
    <citation type="submission" date="2023-11" db="EMBL/GenBank/DDBJ databases">
        <title>Genome assemblies of two species of porcelain crab, Petrolisthes cinctipes and Petrolisthes manimaculis (Anomura: Porcellanidae).</title>
        <authorList>
            <person name="Angst P."/>
        </authorList>
    </citation>
    <scope>NUCLEOTIDE SEQUENCE</scope>
    <source>
        <strain evidence="1">PB745_02</strain>
        <tissue evidence="1">Gill</tissue>
    </source>
</reference>
<organism evidence="1 2">
    <name type="scientific">Petrolisthes manimaculis</name>
    <dbReference type="NCBI Taxonomy" id="1843537"/>
    <lineage>
        <taxon>Eukaryota</taxon>
        <taxon>Metazoa</taxon>
        <taxon>Ecdysozoa</taxon>
        <taxon>Arthropoda</taxon>
        <taxon>Crustacea</taxon>
        <taxon>Multicrustacea</taxon>
        <taxon>Malacostraca</taxon>
        <taxon>Eumalacostraca</taxon>
        <taxon>Eucarida</taxon>
        <taxon>Decapoda</taxon>
        <taxon>Pleocyemata</taxon>
        <taxon>Anomura</taxon>
        <taxon>Galatheoidea</taxon>
        <taxon>Porcellanidae</taxon>
        <taxon>Petrolisthes</taxon>
    </lineage>
</organism>
<gene>
    <name evidence="1" type="ORF">Pmani_009492</name>
</gene>
<evidence type="ECO:0000313" key="2">
    <source>
        <dbReference type="Proteomes" id="UP001292094"/>
    </source>
</evidence>
<dbReference type="EMBL" id="JAWZYT010000740">
    <property type="protein sequence ID" value="KAK4319602.1"/>
    <property type="molecule type" value="Genomic_DNA"/>
</dbReference>
<keyword evidence="2" id="KW-1185">Reference proteome</keyword>
<accession>A0AAE1Q6X0</accession>